<dbReference type="Gene3D" id="1.10.1330.10">
    <property type="entry name" value="Dockerin domain"/>
    <property type="match status" value="1"/>
</dbReference>
<organism evidence="4 5">
    <name type="scientific">Ruminococcus difficilis</name>
    <dbReference type="NCBI Taxonomy" id="2763069"/>
    <lineage>
        <taxon>Bacteria</taxon>
        <taxon>Bacillati</taxon>
        <taxon>Bacillota</taxon>
        <taxon>Clostridia</taxon>
        <taxon>Eubacteriales</taxon>
        <taxon>Oscillospiraceae</taxon>
        <taxon>Ruminococcus</taxon>
    </lineage>
</organism>
<evidence type="ECO:0000256" key="1">
    <source>
        <dbReference type="SAM" id="MobiDB-lite"/>
    </source>
</evidence>
<name>A0A934WT62_9FIRM</name>
<protein>
    <submittedName>
        <fullName evidence="4">Dockerin type I repeat-containing protein</fullName>
    </submittedName>
</protein>
<dbReference type="InterPro" id="IPR018247">
    <property type="entry name" value="EF_Hand_1_Ca_BS"/>
</dbReference>
<feature type="signal peptide" evidence="2">
    <location>
        <begin position="1"/>
        <end position="31"/>
    </location>
</feature>
<evidence type="ECO:0000259" key="3">
    <source>
        <dbReference type="PROSITE" id="PS51766"/>
    </source>
</evidence>
<feature type="region of interest" description="Disordered" evidence="1">
    <location>
        <begin position="58"/>
        <end position="82"/>
    </location>
</feature>
<dbReference type="CDD" id="cd14256">
    <property type="entry name" value="Dockerin_I"/>
    <property type="match status" value="1"/>
</dbReference>
<dbReference type="InterPro" id="IPR016134">
    <property type="entry name" value="Dockerin_dom"/>
</dbReference>
<evidence type="ECO:0000313" key="5">
    <source>
        <dbReference type="Proteomes" id="UP000633365"/>
    </source>
</evidence>
<accession>A0A934WT62</accession>
<gene>
    <name evidence="4" type="ORF">JKK62_12705</name>
</gene>
<proteinExistence type="predicted"/>
<dbReference type="GO" id="GO:0004553">
    <property type="term" value="F:hydrolase activity, hydrolyzing O-glycosyl compounds"/>
    <property type="evidence" value="ECO:0007669"/>
    <property type="project" value="InterPro"/>
</dbReference>
<comment type="caution">
    <text evidence="4">The sequence shown here is derived from an EMBL/GenBank/DDBJ whole genome shotgun (WGS) entry which is preliminary data.</text>
</comment>
<dbReference type="GO" id="GO:0000272">
    <property type="term" value="P:polysaccharide catabolic process"/>
    <property type="evidence" value="ECO:0007669"/>
    <property type="project" value="InterPro"/>
</dbReference>
<evidence type="ECO:0000313" key="4">
    <source>
        <dbReference type="EMBL" id="MBK6089488.1"/>
    </source>
</evidence>
<dbReference type="Pfam" id="PF00404">
    <property type="entry name" value="Dockerin_1"/>
    <property type="match status" value="1"/>
</dbReference>
<feature type="domain" description="Dockerin" evidence="3">
    <location>
        <begin position="273"/>
        <end position="339"/>
    </location>
</feature>
<keyword evidence="2" id="KW-0732">Signal</keyword>
<sequence>MKAFWKQAAVIAAALALSICLIVGLSVNTLAASASHQQVGTNHCVEISSYPSNPYSGMTNPDGSPYTYPTSGLTNPDGSPYTYPTSGLTNPDGSPYEEDFTDEVYPGTLELYCDLVIRQYGSDKPVGEYGMEQKVPGFSVNFYKTVSDLEPSNKLYYATVYIGSCIYPADPKTEGETVSFMVLKKGDVKFSCYSLSGSLTVSGDGIDTTITQPSIPAETVTYPPTYPYTTVPYSQRVTYPSEENSVWTSSPDVTTVPAPYTTAPQTTEARIEIPVYCGDANGDGLISIDDVTLVQLYSAEVSTAIYFDCGDVNGDGEINIIDATCIQRYIADFTEDIGFAGEQIGVRYV</sequence>
<dbReference type="AlphaFoldDB" id="A0A934WT62"/>
<feature type="chain" id="PRO_5039548778" evidence="2">
    <location>
        <begin position="32"/>
        <end position="349"/>
    </location>
</feature>
<dbReference type="InterPro" id="IPR036439">
    <property type="entry name" value="Dockerin_dom_sf"/>
</dbReference>
<dbReference type="EMBL" id="JAEQMG010000140">
    <property type="protein sequence ID" value="MBK6089488.1"/>
    <property type="molecule type" value="Genomic_DNA"/>
</dbReference>
<dbReference type="InterPro" id="IPR002105">
    <property type="entry name" value="Dockerin_1_rpt"/>
</dbReference>
<dbReference type="PROSITE" id="PS00018">
    <property type="entry name" value="EF_HAND_1"/>
    <property type="match status" value="1"/>
</dbReference>
<reference evidence="4" key="1">
    <citation type="submission" date="2021-01" db="EMBL/GenBank/DDBJ databases">
        <title>Genome public.</title>
        <authorList>
            <person name="Liu C."/>
            <person name="Sun Q."/>
        </authorList>
    </citation>
    <scope>NUCLEOTIDE SEQUENCE</scope>
    <source>
        <strain evidence="4">M6</strain>
    </source>
</reference>
<dbReference type="SUPFAM" id="SSF63446">
    <property type="entry name" value="Type I dockerin domain"/>
    <property type="match status" value="1"/>
</dbReference>
<keyword evidence="5" id="KW-1185">Reference proteome</keyword>
<dbReference type="PROSITE" id="PS51766">
    <property type="entry name" value="DOCKERIN"/>
    <property type="match status" value="1"/>
</dbReference>
<dbReference type="RefSeq" id="WP_201428210.1">
    <property type="nucleotide sequence ID" value="NZ_JAEQMG010000140.1"/>
</dbReference>
<evidence type="ECO:0000256" key="2">
    <source>
        <dbReference type="SAM" id="SignalP"/>
    </source>
</evidence>
<dbReference type="Proteomes" id="UP000633365">
    <property type="component" value="Unassembled WGS sequence"/>
</dbReference>